<name>U7QKE0_9CYAN</name>
<organism evidence="2 3">
    <name type="scientific">Lyngbya aestuarii BL J</name>
    <dbReference type="NCBI Taxonomy" id="1348334"/>
    <lineage>
        <taxon>Bacteria</taxon>
        <taxon>Bacillati</taxon>
        <taxon>Cyanobacteriota</taxon>
        <taxon>Cyanophyceae</taxon>
        <taxon>Oscillatoriophycideae</taxon>
        <taxon>Oscillatoriales</taxon>
        <taxon>Microcoleaceae</taxon>
        <taxon>Lyngbya</taxon>
    </lineage>
</organism>
<keyword evidence="3" id="KW-1185">Reference proteome</keyword>
<sequence length="120" mass="14061">MNWKNILIFLTKCLHFLILFFVLFGWIIPSQLWRIIHVIFVPAMILQWQFNQGTCLLTNIENKLRGEPSEKQQQQGQFIKSLWVKCFNSLPSDQTLKKLVYGIISISWLLSATGLLFFSV</sequence>
<feature type="transmembrane region" description="Helical" evidence="1">
    <location>
        <begin position="99"/>
        <end position="118"/>
    </location>
</feature>
<proteinExistence type="predicted"/>
<keyword evidence="1" id="KW-0812">Transmembrane</keyword>
<feature type="transmembrane region" description="Helical" evidence="1">
    <location>
        <begin position="6"/>
        <end position="27"/>
    </location>
</feature>
<evidence type="ECO:0008006" key="4">
    <source>
        <dbReference type="Google" id="ProtNLM"/>
    </source>
</evidence>
<protein>
    <recommendedName>
        <fullName evidence="4">DUF2784 family protein</fullName>
    </recommendedName>
</protein>
<evidence type="ECO:0000313" key="2">
    <source>
        <dbReference type="EMBL" id="ERT08404.1"/>
    </source>
</evidence>
<keyword evidence="1" id="KW-0472">Membrane</keyword>
<evidence type="ECO:0000313" key="3">
    <source>
        <dbReference type="Proteomes" id="UP000017127"/>
    </source>
</evidence>
<dbReference type="AlphaFoldDB" id="U7QKE0"/>
<comment type="caution">
    <text evidence="2">The sequence shown here is derived from an EMBL/GenBank/DDBJ whole genome shotgun (WGS) entry which is preliminary data.</text>
</comment>
<reference evidence="2 3" key="1">
    <citation type="journal article" date="2013" name="Front. Microbiol.">
        <title>Comparative genomic analyses of the cyanobacterium, Lyngbya aestuarii BL J, a powerful hydrogen producer.</title>
        <authorList>
            <person name="Kothari A."/>
            <person name="Vaughn M."/>
            <person name="Garcia-Pichel F."/>
        </authorList>
    </citation>
    <scope>NUCLEOTIDE SEQUENCE [LARGE SCALE GENOMIC DNA]</scope>
    <source>
        <strain evidence="2 3">BL J</strain>
    </source>
</reference>
<dbReference type="InterPro" id="IPR021218">
    <property type="entry name" value="DUF2784"/>
</dbReference>
<evidence type="ECO:0000256" key="1">
    <source>
        <dbReference type="SAM" id="Phobius"/>
    </source>
</evidence>
<gene>
    <name evidence="2" type="ORF">M595_1587</name>
</gene>
<dbReference type="RefSeq" id="WP_023065446.1">
    <property type="nucleotide sequence ID" value="NZ_AUZM01000011.1"/>
</dbReference>
<dbReference type="EMBL" id="AUZM01000011">
    <property type="protein sequence ID" value="ERT08404.1"/>
    <property type="molecule type" value="Genomic_DNA"/>
</dbReference>
<accession>U7QKE0</accession>
<dbReference type="Proteomes" id="UP000017127">
    <property type="component" value="Unassembled WGS sequence"/>
</dbReference>
<dbReference type="OrthoDB" id="459364at2"/>
<dbReference type="Pfam" id="PF10861">
    <property type="entry name" value="DUF2784"/>
    <property type="match status" value="1"/>
</dbReference>
<keyword evidence="1" id="KW-1133">Transmembrane helix</keyword>